<evidence type="ECO:0008006" key="3">
    <source>
        <dbReference type="Google" id="ProtNLM"/>
    </source>
</evidence>
<proteinExistence type="predicted"/>
<organism evidence="2">
    <name type="scientific">Megaviridae environmental sample</name>
    <dbReference type="NCBI Taxonomy" id="1737588"/>
    <lineage>
        <taxon>Viruses</taxon>
        <taxon>Varidnaviria</taxon>
        <taxon>Bamfordvirae</taxon>
        <taxon>Nucleocytoviricota</taxon>
        <taxon>Megaviricetes</taxon>
        <taxon>Imitervirales</taxon>
        <taxon>Mimiviridae</taxon>
        <taxon>environmental samples</taxon>
    </lineage>
</organism>
<evidence type="ECO:0000313" key="2">
    <source>
        <dbReference type="EMBL" id="QFG75055.1"/>
    </source>
</evidence>
<keyword evidence="1" id="KW-1133">Transmembrane helix</keyword>
<protein>
    <recommendedName>
        <fullName evidence="3">Transmembrane protein</fullName>
    </recommendedName>
</protein>
<evidence type="ECO:0000256" key="1">
    <source>
        <dbReference type="SAM" id="Phobius"/>
    </source>
</evidence>
<sequence length="213" mass="25470">MSEPRDYHTLQEDNQITQINPYVFNSAFKDLTTSDMNSYSRLKTVKIQDSIYLHIPDHLLNKAIEIEKKLFIIKLICLFDYIANLCYFLDGYKYGLIISGVSLTGYISTVYHKKYLFLFYLTYQYLLCSSKFIAICFFIMLANNVDLQEKYEHNQTLVPYHFTDQTDYIFLIFWSFMFFVMQLWICVYCTSYFNLIPTNKEKSQIFLTFDELV</sequence>
<name>A0A5J6VLL8_9VIRU</name>
<dbReference type="EMBL" id="MN448297">
    <property type="protein sequence ID" value="QFG75055.1"/>
    <property type="molecule type" value="Genomic_DNA"/>
</dbReference>
<keyword evidence="1" id="KW-0812">Transmembrane</keyword>
<feature type="transmembrane region" description="Helical" evidence="1">
    <location>
        <begin position="94"/>
        <end position="111"/>
    </location>
</feature>
<feature type="transmembrane region" description="Helical" evidence="1">
    <location>
        <begin position="70"/>
        <end position="88"/>
    </location>
</feature>
<feature type="transmembrane region" description="Helical" evidence="1">
    <location>
        <begin position="168"/>
        <end position="193"/>
    </location>
</feature>
<accession>A0A5J6VLL8</accession>
<keyword evidence="1" id="KW-0472">Membrane</keyword>
<reference evidence="2" key="1">
    <citation type="journal article" date="2019" name="Philos. Trans. R. Soc. Lond., B, Biol. Sci.">
        <title>Targeted metagenomic recovery of four divergent viruses reveals shared and distinctive characteristics of giant viruses of marine eukaryotes.</title>
        <authorList>
            <person name="Needham D.M."/>
            <person name="Poirier C."/>
            <person name="Hehenberger E."/>
            <person name="Jimenez V."/>
            <person name="Swalwell J.E."/>
            <person name="Santoro A.E."/>
            <person name="Worden A.Z."/>
        </authorList>
    </citation>
    <scope>NUCLEOTIDE SEQUENCE</scope>
    <source>
        <strain evidence="2">OPacV-421</strain>
    </source>
</reference>
<feature type="transmembrane region" description="Helical" evidence="1">
    <location>
        <begin position="123"/>
        <end position="142"/>
    </location>
</feature>